<keyword evidence="11 18" id="KW-0413">Isomerase</keyword>
<dbReference type="Proteomes" id="UP001623290">
    <property type="component" value="Chromosome"/>
</dbReference>
<keyword evidence="9 18" id="KW-0630">Potassium</keyword>
<dbReference type="NCBIfam" id="TIGR00196">
    <property type="entry name" value="yjeF_cterm"/>
    <property type="match status" value="1"/>
</dbReference>
<evidence type="ECO:0000256" key="4">
    <source>
        <dbReference type="ARBA" id="ARBA00009524"/>
    </source>
</evidence>
<evidence type="ECO:0000313" key="22">
    <source>
        <dbReference type="Proteomes" id="UP001623290"/>
    </source>
</evidence>
<evidence type="ECO:0000256" key="12">
    <source>
        <dbReference type="ARBA" id="ARBA00023239"/>
    </source>
</evidence>
<reference evidence="21 22" key="1">
    <citation type="submission" date="2023-09" db="EMBL/GenBank/DDBJ databases">
        <title>Thioclava shenzhenensis sp. nov., a multidrug resistant bacteria-antagonizing species isolated from coastal seawater.</title>
        <authorList>
            <person name="Long M."/>
        </authorList>
    </citation>
    <scope>NUCLEOTIDE SEQUENCE [LARGE SCALE GENOMIC DNA]</scope>
    <source>
        <strain evidence="21 22">FTW29</strain>
    </source>
</reference>
<feature type="binding site" evidence="17">
    <location>
        <begin position="436"/>
        <end position="440"/>
    </location>
    <ligand>
        <name>AMP</name>
        <dbReference type="ChEBI" id="CHEBI:456215"/>
    </ligand>
</feature>
<evidence type="ECO:0000256" key="8">
    <source>
        <dbReference type="ARBA" id="ARBA00022857"/>
    </source>
</evidence>
<keyword evidence="10 17" id="KW-0520">NAD</keyword>
<dbReference type="PIRSF" id="PIRSF017184">
    <property type="entry name" value="Nnr"/>
    <property type="match status" value="1"/>
</dbReference>
<feature type="binding site" evidence="17">
    <location>
        <position position="398"/>
    </location>
    <ligand>
        <name>(6S)-NADPHX</name>
        <dbReference type="ChEBI" id="CHEBI:64076"/>
    </ligand>
</feature>
<evidence type="ECO:0000256" key="15">
    <source>
        <dbReference type="ARBA" id="ARBA00048238"/>
    </source>
</evidence>
<feature type="binding site" evidence="17">
    <location>
        <position position="285"/>
    </location>
    <ligand>
        <name>(6S)-NADPHX</name>
        <dbReference type="ChEBI" id="CHEBI:64076"/>
    </ligand>
</feature>
<dbReference type="PANTHER" id="PTHR12592:SF0">
    <property type="entry name" value="ATP-DEPENDENT (S)-NAD(P)H-HYDRATE DEHYDRATASE"/>
    <property type="match status" value="1"/>
</dbReference>
<sequence>MARAGAGVAAAILRNWPQFLELESSAEPPCAVILCGPGNNGGDGYVVGQHLSARGWRVEVLRELNHSHEGAAAHALANLPAAVEQHGFAMAATGHRPDIIVDALFGIGCTRPLGTEYLALFGAVAARPPRPATARWRHIPKVVAVDCPSGFDLDRGVFLAPEPPRSLDQEALTEWSTDESRRHIATDLCVTFHLPKPGHVLSALSGQRLEIVDIGLPGGAGKDAAALADLPKQPHALRLVDPVRGNRPKAFQRWFQSVTHLDKAAHKYQRGHAIVLSGGLGQGGAARMAARAALRIGAGAVTIAAPQSAVPETAAQINALMLRPLPDSYTLRGWMEDDRLRALCLGPGLGHKRAQEMVPAALWGKRATVLDADALSCFGEDPQVLFNHLHEDCILTPHEGEFRTLFPDLAAELHQSDRLTLTRRAAERAGAVVLLKGPVTVIARPDGCASVHPALRERAAPWLATAGAGDVLAGMITGLLATQDPHHRDILGAAELAVWMHVEAARQFGPGLLAEDLPDELPALMRALFA</sequence>
<dbReference type="PROSITE" id="PS01050">
    <property type="entry name" value="YJEF_C_2"/>
    <property type="match status" value="1"/>
</dbReference>
<dbReference type="PANTHER" id="PTHR12592">
    <property type="entry name" value="ATP-DEPENDENT (S)-NAD(P)H-HYDRATE DEHYDRATASE FAMILY MEMBER"/>
    <property type="match status" value="1"/>
</dbReference>
<dbReference type="Gene3D" id="3.40.1190.20">
    <property type="match status" value="1"/>
</dbReference>
<evidence type="ECO:0000256" key="9">
    <source>
        <dbReference type="ARBA" id="ARBA00022958"/>
    </source>
</evidence>
<dbReference type="HAMAP" id="MF_01965">
    <property type="entry name" value="NADHX_dehydratase"/>
    <property type="match status" value="1"/>
</dbReference>
<comment type="catalytic activity">
    <reaction evidence="16 17 18">
        <text>(6S)-NADPHX + ADP = AMP + phosphate + NADPH + H(+)</text>
        <dbReference type="Rhea" id="RHEA:32235"/>
        <dbReference type="ChEBI" id="CHEBI:15378"/>
        <dbReference type="ChEBI" id="CHEBI:43474"/>
        <dbReference type="ChEBI" id="CHEBI:57783"/>
        <dbReference type="ChEBI" id="CHEBI:64076"/>
        <dbReference type="ChEBI" id="CHEBI:456215"/>
        <dbReference type="ChEBI" id="CHEBI:456216"/>
        <dbReference type="EC" id="4.2.1.136"/>
    </reaction>
</comment>
<organism evidence="21 22">
    <name type="scientific">Thioclava litoralis</name>
    <dbReference type="NCBI Taxonomy" id="3076557"/>
    <lineage>
        <taxon>Bacteria</taxon>
        <taxon>Pseudomonadati</taxon>
        <taxon>Pseudomonadota</taxon>
        <taxon>Alphaproteobacteria</taxon>
        <taxon>Rhodobacterales</taxon>
        <taxon>Paracoccaceae</taxon>
        <taxon>Thioclava</taxon>
    </lineage>
</organism>
<dbReference type="SUPFAM" id="SSF64153">
    <property type="entry name" value="YjeF N-terminal domain-like"/>
    <property type="match status" value="1"/>
</dbReference>
<dbReference type="InterPro" id="IPR017953">
    <property type="entry name" value="Carbohydrate_kinase_pred_CS"/>
</dbReference>
<accession>A0ABZ1DZ15</accession>
<evidence type="ECO:0000256" key="5">
    <source>
        <dbReference type="ARBA" id="ARBA00022723"/>
    </source>
</evidence>
<protein>
    <recommendedName>
        <fullName evidence="17">ADP-dependent (S)-NAD(P)H-hydrate dehydratase</fullName>
        <ecNumber evidence="17">4.2.1.136</ecNumber>
    </recommendedName>
    <alternativeName>
        <fullName evidence="17">ADP-dependent NAD(P)HX dehydratase</fullName>
    </alternativeName>
</protein>
<dbReference type="InterPro" id="IPR036652">
    <property type="entry name" value="YjeF_N_dom_sf"/>
</dbReference>
<evidence type="ECO:0000256" key="11">
    <source>
        <dbReference type="ARBA" id="ARBA00023235"/>
    </source>
</evidence>
<comment type="subunit">
    <text evidence="17">Homotetramer.</text>
</comment>
<evidence type="ECO:0000256" key="10">
    <source>
        <dbReference type="ARBA" id="ARBA00023027"/>
    </source>
</evidence>
<keyword evidence="13" id="KW-0511">Multifunctional enzyme</keyword>
<name>A0ABZ1DZ15_9RHOB</name>
<keyword evidence="7 17" id="KW-0067">ATP-binding</keyword>
<evidence type="ECO:0000256" key="14">
    <source>
        <dbReference type="ARBA" id="ARBA00025153"/>
    </source>
</evidence>
<evidence type="ECO:0000256" key="3">
    <source>
        <dbReference type="ARBA" id="ARBA00006001"/>
    </source>
</evidence>
<comment type="catalytic activity">
    <reaction evidence="1 18">
        <text>(6R)-NADHX = (6S)-NADHX</text>
        <dbReference type="Rhea" id="RHEA:32215"/>
        <dbReference type="ChEBI" id="CHEBI:64074"/>
        <dbReference type="ChEBI" id="CHEBI:64075"/>
        <dbReference type="EC" id="5.1.99.6"/>
    </reaction>
</comment>
<proteinExistence type="inferred from homology"/>
<comment type="catalytic activity">
    <reaction evidence="2 18">
        <text>(6R)-NADPHX = (6S)-NADPHX</text>
        <dbReference type="Rhea" id="RHEA:32227"/>
        <dbReference type="ChEBI" id="CHEBI:64076"/>
        <dbReference type="ChEBI" id="CHEBI:64077"/>
        <dbReference type="EC" id="5.1.99.6"/>
    </reaction>
</comment>
<feature type="domain" description="YjeF C-terminal" evidence="19">
    <location>
        <begin position="250"/>
        <end position="528"/>
    </location>
</feature>
<dbReference type="Gene3D" id="3.40.50.10260">
    <property type="entry name" value="YjeF N-terminal domain"/>
    <property type="match status" value="1"/>
</dbReference>
<evidence type="ECO:0000256" key="7">
    <source>
        <dbReference type="ARBA" id="ARBA00022840"/>
    </source>
</evidence>
<comment type="cofactor">
    <cofactor evidence="18">
        <name>K(+)</name>
        <dbReference type="ChEBI" id="CHEBI:29103"/>
    </cofactor>
    <text evidence="18">Binds 1 potassium ion per subunit.</text>
</comment>
<evidence type="ECO:0000256" key="16">
    <source>
        <dbReference type="ARBA" id="ARBA00049209"/>
    </source>
</evidence>
<dbReference type="InterPro" id="IPR029056">
    <property type="entry name" value="Ribokinase-like"/>
</dbReference>
<evidence type="ECO:0000256" key="13">
    <source>
        <dbReference type="ARBA" id="ARBA00023268"/>
    </source>
</evidence>
<keyword evidence="22" id="KW-1185">Reference proteome</keyword>
<dbReference type="CDD" id="cd01171">
    <property type="entry name" value="YXKO-related"/>
    <property type="match status" value="1"/>
</dbReference>
<comment type="catalytic activity">
    <reaction evidence="15 17 18">
        <text>(6S)-NADHX + ADP = AMP + phosphate + NADH + H(+)</text>
        <dbReference type="Rhea" id="RHEA:32223"/>
        <dbReference type="ChEBI" id="CHEBI:15378"/>
        <dbReference type="ChEBI" id="CHEBI:43474"/>
        <dbReference type="ChEBI" id="CHEBI:57945"/>
        <dbReference type="ChEBI" id="CHEBI:64074"/>
        <dbReference type="ChEBI" id="CHEBI:456215"/>
        <dbReference type="ChEBI" id="CHEBI:456216"/>
        <dbReference type="EC" id="4.2.1.136"/>
    </reaction>
</comment>
<dbReference type="EC" id="4.2.1.136" evidence="17"/>
<evidence type="ECO:0000256" key="17">
    <source>
        <dbReference type="HAMAP-Rule" id="MF_01965"/>
    </source>
</evidence>
<keyword evidence="12 17" id="KW-0456">Lyase</keyword>
<evidence type="ECO:0000256" key="6">
    <source>
        <dbReference type="ARBA" id="ARBA00022741"/>
    </source>
</evidence>
<comment type="function">
    <text evidence="17">Catalyzes the dehydration of the S-form of NAD(P)HX at the expense of ADP, which is converted to AMP. Together with NAD(P)HX epimerase, which catalyzes the epimerization of the S- and R-forms, the enzyme allows the repair of both epimers of NAD(P)HX, a damaged form of NAD(P)H that is a result of enzymatic or heat-dependent hydration.</text>
</comment>
<dbReference type="SUPFAM" id="SSF53613">
    <property type="entry name" value="Ribokinase-like"/>
    <property type="match status" value="1"/>
</dbReference>
<dbReference type="Pfam" id="PF01256">
    <property type="entry name" value="Carb_kinase"/>
    <property type="match status" value="1"/>
</dbReference>
<dbReference type="PROSITE" id="PS51383">
    <property type="entry name" value="YJEF_C_3"/>
    <property type="match status" value="1"/>
</dbReference>
<dbReference type="Pfam" id="PF03853">
    <property type="entry name" value="YjeF_N"/>
    <property type="match status" value="1"/>
</dbReference>
<feature type="binding site" evidence="17">
    <location>
        <position position="348"/>
    </location>
    <ligand>
        <name>(6S)-NADPHX</name>
        <dbReference type="ChEBI" id="CHEBI:64076"/>
    </ligand>
</feature>
<dbReference type="EMBL" id="CP135443">
    <property type="protein sequence ID" value="WRY33718.1"/>
    <property type="molecule type" value="Genomic_DNA"/>
</dbReference>
<comment type="similarity">
    <text evidence="4 18">In the C-terminal section; belongs to the NnrD/CARKD family.</text>
</comment>
<dbReference type="InterPro" id="IPR004443">
    <property type="entry name" value="YjeF_N_dom"/>
</dbReference>
<evidence type="ECO:0000256" key="1">
    <source>
        <dbReference type="ARBA" id="ARBA00000013"/>
    </source>
</evidence>
<feature type="binding site" evidence="17">
    <location>
        <position position="469"/>
    </location>
    <ligand>
        <name>AMP</name>
        <dbReference type="ChEBI" id="CHEBI:456215"/>
    </ligand>
</feature>
<comment type="function">
    <text evidence="14 18">Bifunctional enzyme that catalyzes the epimerization of the S- and R-forms of NAD(P)HX and the dehydration of the S-form of NAD(P)HX at the expense of ADP, which is converted to AMP. This allows the repair of both epimers of NAD(P)HX, a damaged form of NAD(P)H that is a result of enzymatic or heat-dependent hydration.</text>
</comment>
<evidence type="ECO:0000259" key="19">
    <source>
        <dbReference type="PROSITE" id="PS51383"/>
    </source>
</evidence>
<feature type="domain" description="YjeF N-terminal" evidence="20">
    <location>
        <begin position="1"/>
        <end position="222"/>
    </location>
</feature>
<feature type="binding site" evidence="17">
    <location>
        <position position="470"/>
    </location>
    <ligand>
        <name>(6S)-NADPHX</name>
        <dbReference type="ChEBI" id="CHEBI:64076"/>
    </ligand>
</feature>
<evidence type="ECO:0000313" key="21">
    <source>
        <dbReference type="EMBL" id="WRY33718.1"/>
    </source>
</evidence>
<dbReference type="InterPro" id="IPR030677">
    <property type="entry name" value="Nnr"/>
</dbReference>
<evidence type="ECO:0000256" key="2">
    <source>
        <dbReference type="ARBA" id="ARBA00000909"/>
    </source>
</evidence>
<keyword evidence="6 17" id="KW-0547">Nucleotide-binding</keyword>
<keyword evidence="5 18" id="KW-0479">Metal-binding</keyword>
<dbReference type="InterPro" id="IPR000631">
    <property type="entry name" value="CARKD"/>
</dbReference>
<keyword evidence="8 17" id="KW-0521">NADP</keyword>
<comment type="similarity">
    <text evidence="3 18">In the N-terminal section; belongs to the NnrE/AIBP family.</text>
</comment>
<evidence type="ECO:0000256" key="18">
    <source>
        <dbReference type="PIRNR" id="PIRNR017184"/>
    </source>
</evidence>
<comment type="cofactor">
    <cofactor evidence="17">
        <name>Mg(2+)</name>
        <dbReference type="ChEBI" id="CHEBI:18420"/>
    </cofactor>
</comment>
<dbReference type="RefSeq" id="WP_406720877.1">
    <property type="nucleotide sequence ID" value="NZ_CP135443.1"/>
</dbReference>
<evidence type="ECO:0000259" key="20">
    <source>
        <dbReference type="PROSITE" id="PS51385"/>
    </source>
</evidence>
<dbReference type="PROSITE" id="PS51385">
    <property type="entry name" value="YJEF_N"/>
    <property type="match status" value="1"/>
</dbReference>
<comment type="similarity">
    <text evidence="17">Belongs to the NnrD/CARKD family.</text>
</comment>
<gene>
    <name evidence="17" type="primary">nnrD</name>
    <name evidence="21" type="ORF">RPE78_00035</name>
</gene>